<dbReference type="GO" id="GO:0006004">
    <property type="term" value="P:fucose metabolic process"/>
    <property type="evidence" value="ECO:0007669"/>
    <property type="project" value="InterPro"/>
</dbReference>
<evidence type="ECO:0000256" key="1">
    <source>
        <dbReference type="ARBA" id="ARBA00004071"/>
    </source>
</evidence>
<dbReference type="InterPro" id="IPR017853">
    <property type="entry name" value="GH"/>
</dbReference>
<dbReference type="Proteomes" id="UP000557717">
    <property type="component" value="Unassembled WGS sequence"/>
</dbReference>
<dbReference type="Pfam" id="PF01120">
    <property type="entry name" value="Alpha_L_fucos"/>
    <property type="match status" value="1"/>
</dbReference>
<dbReference type="SUPFAM" id="SSF51445">
    <property type="entry name" value="(Trans)glycosidases"/>
    <property type="match status" value="1"/>
</dbReference>
<keyword evidence="9" id="KW-1185">Reference proteome</keyword>
<feature type="domain" description="Glycoside hydrolase family 29 N-terminal" evidence="7">
    <location>
        <begin position="15"/>
        <end position="323"/>
    </location>
</feature>
<dbReference type="GO" id="GO:0004560">
    <property type="term" value="F:alpha-L-fucosidase activity"/>
    <property type="evidence" value="ECO:0007669"/>
    <property type="project" value="UniProtKB-EC"/>
</dbReference>
<evidence type="ECO:0000256" key="5">
    <source>
        <dbReference type="ARBA" id="ARBA00022801"/>
    </source>
</evidence>
<gene>
    <name evidence="8" type="ORF">HNR46_003566</name>
</gene>
<dbReference type="GO" id="GO:0005764">
    <property type="term" value="C:lysosome"/>
    <property type="evidence" value="ECO:0007669"/>
    <property type="project" value="TreeGrafter"/>
</dbReference>
<evidence type="ECO:0000256" key="4">
    <source>
        <dbReference type="ARBA" id="ARBA00022729"/>
    </source>
</evidence>
<proteinExistence type="inferred from homology"/>
<evidence type="ECO:0000256" key="2">
    <source>
        <dbReference type="ARBA" id="ARBA00007951"/>
    </source>
</evidence>
<evidence type="ECO:0000259" key="7">
    <source>
        <dbReference type="Pfam" id="PF01120"/>
    </source>
</evidence>
<comment type="function">
    <text evidence="1">Alpha-L-fucosidase is responsible for hydrolyzing the alpha-1,6-linked fucose joined to the reducing-end N-acetylglucosamine of the carbohydrate moieties of glycoproteins.</text>
</comment>
<evidence type="ECO:0000313" key="9">
    <source>
        <dbReference type="Proteomes" id="UP000557717"/>
    </source>
</evidence>
<dbReference type="GO" id="GO:0016139">
    <property type="term" value="P:glycoside catabolic process"/>
    <property type="evidence" value="ECO:0007669"/>
    <property type="project" value="TreeGrafter"/>
</dbReference>
<dbReference type="PANTHER" id="PTHR10030:SF37">
    <property type="entry name" value="ALPHA-L-FUCOSIDASE-RELATED"/>
    <property type="match status" value="1"/>
</dbReference>
<dbReference type="SMART" id="SM00812">
    <property type="entry name" value="Alpha_L_fucos"/>
    <property type="match status" value="1"/>
</dbReference>
<dbReference type="InterPro" id="IPR016286">
    <property type="entry name" value="FUC_metazoa-typ"/>
</dbReference>
<reference evidence="8 9" key="1">
    <citation type="submission" date="2020-08" db="EMBL/GenBank/DDBJ databases">
        <title>Genomic Encyclopedia of Type Strains, Phase IV (KMG-IV): sequencing the most valuable type-strain genomes for metagenomic binning, comparative biology and taxonomic classification.</title>
        <authorList>
            <person name="Goeker M."/>
        </authorList>
    </citation>
    <scope>NUCLEOTIDE SEQUENCE [LARGE SCALE GENOMIC DNA]</scope>
    <source>
        <strain evidence="8 9">YC6886</strain>
    </source>
</reference>
<evidence type="ECO:0000256" key="6">
    <source>
        <dbReference type="ARBA" id="ARBA00023295"/>
    </source>
</evidence>
<dbReference type="InterPro" id="IPR057739">
    <property type="entry name" value="Glyco_hydro_29_N"/>
</dbReference>
<accession>A0A840VHJ6</accession>
<dbReference type="Gene3D" id="3.20.20.80">
    <property type="entry name" value="Glycosidases"/>
    <property type="match status" value="1"/>
</dbReference>
<evidence type="ECO:0000256" key="3">
    <source>
        <dbReference type="ARBA" id="ARBA00012662"/>
    </source>
</evidence>
<dbReference type="AlphaFoldDB" id="A0A840VHJ6"/>
<keyword evidence="5 8" id="KW-0378">Hydrolase</keyword>
<comment type="caution">
    <text evidence="8">The sequence shown here is derived from an EMBL/GenBank/DDBJ whole genome shotgun (WGS) entry which is preliminary data.</text>
</comment>
<name>A0A840VHJ6_9BACT</name>
<keyword evidence="4" id="KW-0732">Signal</keyword>
<evidence type="ECO:0000313" key="8">
    <source>
        <dbReference type="EMBL" id="MBB5353310.1"/>
    </source>
</evidence>
<comment type="similarity">
    <text evidence="2">Belongs to the glycosyl hydrolase 29 family.</text>
</comment>
<dbReference type="PANTHER" id="PTHR10030">
    <property type="entry name" value="ALPHA-L-FUCOSIDASE"/>
    <property type="match status" value="1"/>
</dbReference>
<dbReference type="EMBL" id="JACHFD010000024">
    <property type="protein sequence ID" value="MBB5353310.1"/>
    <property type="molecule type" value="Genomic_DNA"/>
</dbReference>
<organism evidence="8 9">
    <name type="scientific">Haloferula luteola</name>
    <dbReference type="NCBI Taxonomy" id="595692"/>
    <lineage>
        <taxon>Bacteria</taxon>
        <taxon>Pseudomonadati</taxon>
        <taxon>Verrucomicrobiota</taxon>
        <taxon>Verrucomicrobiia</taxon>
        <taxon>Verrucomicrobiales</taxon>
        <taxon>Verrucomicrobiaceae</taxon>
        <taxon>Haloferula</taxon>
    </lineage>
</organism>
<dbReference type="EC" id="3.2.1.51" evidence="3"/>
<dbReference type="InterPro" id="IPR000933">
    <property type="entry name" value="Glyco_hydro_29"/>
</dbReference>
<keyword evidence="6 8" id="KW-0326">Glycosidase</keyword>
<dbReference type="PRINTS" id="PR00741">
    <property type="entry name" value="GLHYDRLASE29"/>
</dbReference>
<sequence length="572" mass="63015">MLPVWADLAGDQRDQAQVARMANWRAQRFGVFVHWGPYSLLGGSYKDEVYPGNTEWIMRTAKISRDDYRNAATQFDPSSFDAEKLVNEVKGAGARYLIFTAKHYDGYALFDSKASDFDSVDVMPSKRDIIAEVSKACRSEGVPLGFSYALDRDWYHPGGNTLGPPWDPSQSGGRDRYLSEVALPQIQELCSNYGAVFALHAHAGDGFHPNLRSSFSSVVDANTVMPWAFTGRDDYSYSDSAMRGHQYSGGDWEKCRTLGNSWGYRQGRVKWETPGEILKELISTASMGGNYLLNVGLDGEGRIPPEAQAILDETGQWLSQYGESIYGTSRSPFLRHPWNGVATLKRQGEDGCFVYLHLFSNPGDQLSLEGLLPEPSEAQLLGSEQMLSISGHVGAWTLDTGSLNFGDDLKVIRLKLNKAPEMGRGPVVERSDRSFLLELGRGSYSDARTQLGRSESSAELRLTSFRDEKETGTWQIFSKGTKRVRLKITASSDASFDGSHRLIVKVGGEAPVEWELFRSSDSRATQAGALLSPELLLPSGLSTLDICGPTTQEGESAQSPITLTSLQLIPLR</sequence>
<protein>
    <recommendedName>
        <fullName evidence="3">alpha-L-fucosidase</fullName>
        <ecNumber evidence="3">3.2.1.51</ecNumber>
    </recommendedName>
</protein>